<evidence type="ECO:0000256" key="1">
    <source>
        <dbReference type="SAM" id="Phobius"/>
    </source>
</evidence>
<feature type="transmembrane region" description="Helical" evidence="1">
    <location>
        <begin position="216"/>
        <end position="232"/>
    </location>
</feature>
<keyword evidence="1" id="KW-0472">Membrane</keyword>
<gene>
    <name evidence="3" type="ORF">LCGC14_0239140</name>
</gene>
<feature type="transmembrane region" description="Helical" evidence="1">
    <location>
        <begin position="160"/>
        <end position="179"/>
    </location>
</feature>
<feature type="transmembrane region" description="Helical" evidence="1">
    <location>
        <begin position="122"/>
        <end position="139"/>
    </location>
</feature>
<sequence>MAELSDRRIASILCILYVLLIVYSSLMPYDFTLSGREAYDNFSNGMQFWPIGNRHTSKTDLISNALAYVPVGFLVVTAWSMRPGRKRAVGLALAGICAAAMSAAVEAIQTFSPARVSSIEDVAMNIGGALAGGAIAAAVGPELWRKLVGAVRREWVDRPVALVAGVLALLLLADAVYPYRPTLDVSEVWGNVKRSVLSVSDGLAVHAWHHWLVRRVGVYAALSALLAAALGGGGRPRRLTGAVLAVLLAASLEGSKVLITSRVFNIANVVVSAGGAMAGWALGAMLTGLTTRGQLALARRSILCYLIYAAWQPFRFVWGAAATKIPSGPEWLPLYHYAAGGRPIDVRNFVASLVLPAALAFAGRLIERCDGRTGVWSRPALAAIAAGSIGLALELGQLVIATREPNITDVLCFALGGALGSWLAGRREAAIADLSAAGSA</sequence>
<organism evidence="3">
    <name type="scientific">marine sediment metagenome</name>
    <dbReference type="NCBI Taxonomy" id="412755"/>
    <lineage>
        <taxon>unclassified sequences</taxon>
        <taxon>metagenomes</taxon>
        <taxon>ecological metagenomes</taxon>
    </lineage>
</organism>
<feature type="transmembrane region" description="Helical" evidence="1">
    <location>
        <begin position="61"/>
        <end position="81"/>
    </location>
</feature>
<protein>
    <recommendedName>
        <fullName evidence="2">VanZ-like domain-containing protein</fullName>
    </recommendedName>
</protein>
<accession>A0A0F9UPJ5</accession>
<dbReference type="EMBL" id="LAZR01000119">
    <property type="protein sequence ID" value="KKN89407.1"/>
    <property type="molecule type" value="Genomic_DNA"/>
</dbReference>
<proteinExistence type="predicted"/>
<name>A0A0F9UPJ5_9ZZZZ</name>
<feature type="domain" description="VanZ-like" evidence="2">
    <location>
        <begin position="15"/>
        <end position="137"/>
    </location>
</feature>
<reference evidence="3" key="1">
    <citation type="journal article" date="2015" name="Nature">
        <title>Complex archaea that bridge the gap between prokaryotes and eukaryotes.</title>
        <authorList>
            <person name="Spang A."/>
            <person name="Saw J.H."/>
            <person name="Jorgensen S.L."/>
            <person name="Zaremba-Niedzwiedzka K."/>
            <person name="Martijn J."/>
            <person name="Lind A.E."/>
            <person name="van Eijk R."/>
            <person name="Schleper C."/>
            <person name="Guy L."/>
            <person name="Ettema T.J."/>
        </authorList>
    </citation>
    <scope>NUCLEOTIDE SEQUENCE</scope>
</reference>
<keyword evidence="1" id="KW-0812">Transmembrane</keyword>
<keyword evidence="1" id="KW-1133">Transmembrane helix</keyword>
<feature type="transmembrane region" description="Helical" evidence="1">
    <location>
        <begin position="9"/>
        <end position="26"/>
    </location>
</feature>
<evidence type="ECO:0000313" key="3">
    <source>
        <dbReference type="EMBL" id="KKN89407.1"/>
    </source>
</evidence>
<dbReference type="PANTHER" id="PTHR28008">
    <property type="entry name" value="DOMAIN PROTEIN, PUTATIVE (AFU_ORTHOLOGUE AFUA_3G10980)-RELATED"/>
    <property type="match status" value="1"/>
</dbReference>
<feature type="transmembrane region" description="Helical" evidence="1">
    <location>
        <begin position="265"/>
        <end position="290"/>
    </location>
</feature>
<dbReference type="InterPro" id="IPR006976">
    <property type="entry name" value="VanZ-like"/>
</dbReference>
<dbReference type="PANTHER" id="PTHR28008:SF1">
    <property type="entry name" value="DOMAIN PROTEIN, PUTATIVE (AFU_ORTHOLOGUE AFUA_3G10980)-RELATED"/>
    <property type="match status" value="1"/>
</dbReference>
<dbReference type="Pfam" id="PF04892">
    <property type="entry name" value="VanZ"/>
    <property type="match status" value="1"/>
</dbReference>
<evidence type="ECO:0000259" key="2">
    <source>
        <dbReference type="Pfam" id="PF04892"/>
    </source>
</evidence>
<comment type="caution">
    <text evidence="3">The sequence shown here is derived from an EMBL/GenBank/DDBJ whole genome shotgun (WGS) entry which is preliminary data.</text>
</comment>
<feature type="transmembrane region" description="Helical" evidence="1">
    <location>
        <begin position="88"/>
        <end position="110"/>
    </location>
</feature>
<dbReference type="AlphaFoldDB" id="A0A0F9UPJ5"/>